<dbReference type="InterPro" id="IPR010432">
    <property type="entry name" value="RDD"/>
</dbReference>
<keyword evidence="5 6" id="KW-0472">Membrane</keyword>
<comment type="caution">
    <text evidence="8">The sequence shown here is derived from an EMBL/GenBank/DDBJ whole genome shotgun (WGS) entry which is preliminary data.</text>
</comment>
<protein>
    <submittedName>
        <fullName evidence="8">RDD family protein</fullName>
    </submittedName>
</protein>
<dbReference type="EMBL" id="SHBI01000004">
    <property type="protein sequence ID" value="RZO21415.1"/>
    <property type="molecule type" value="Genomic_DNA"/>
</dbReference>
<feature type="domain" description="RDD" evidence="7">
    <location>
        <begin position="9"/>
        <end position="130"/>
    </location>
</feature>
<evidence type="ECO:0000259" key="7">
    <source>
        <dbReference type="Pfam" id="PF06271"/>
    </source>
</evidence>
<evidence type="ECO:0000256" key="4">
    <source>
        <dbReference type="ARBA" id="ARBA00022989"/>
    </source>
</evidence>
<sequence length="136" mass="15394">MISKSHKVSPLKRLAVSVYDFFLLLGVWFVVGSFGLWLNGGEVLNPWLGLLLVLSSSWCFYSYFWLKGNKTLGMAVWNIEIYSLDGGPISLRQTTIRFMVNMLIVGLAGLPLLQIYFSKEGLSINDRWSNTGLRKI</sequence>
<feature type="transmembrane region" description="Helical" evidence="6">
    <location>
        <begin position="98"/>
        <end position="117"/>
    </location>
</feature>
<dbReference type="AlphaFoldDB" id="A0A520MJM6"/>
<evidence type="ECO:0000256" key="1">
    <source>
        <dbReference type="ARBA" id="ARBA00004651"/>
    </source>
</evidence>
<reference evidence="8 9" key="1">
    <citation type="submission" date="2019-02" db="EMBL/GenBank/DDBJ databases">
        <title>Prokaryotic population dynamics and viral predation in marine succession experiment using metagenomics: the confinement effect.</title>
        <authorList>
            <person name="Haro-Moreno J.M."/>
            <person name="Rodriguez-Valera F."/>
            <person name="Lopez-Perez M."/>
        </authorList>
    </citation>
    <scope>NUCLEOTIDE SEQUENCE [LARGE SCALE GENOMIC DNA]</scope>
    <source>
        <strain evidence="8">MED-G163</strain>
    </source>
</reference>
<dbReference type="GO" id="GO:0005886">
    <property type="term" value="C:plasma membrane"/>
    <property type="evidence" value="ECO:0007669"/>
    <property type="project" value="UniProtKB-SubCell"/>
</dbReference>
<accession>A0A520MJM6</accession>
<dbReference type="PANTHER" id="PTHR36115">
    <property type="entry name" value="PROLINE-RICH ANTIGEN HOMOLOG-RELATED"/>
    <property type="match status" value="1"/>
</dbReference>
<evidence type="ECO:0000256" key="6">
    <source>
        <dbReference type="SAM" id="Phobius"/>
    </source>
</evidence>
<feature type="transmembrane region" description="Helical" evidence="6">
    <location>
        <begin position="44"/>
        <end position="66"/>
    </location>
</feature>
<evidence type="ECO:0000256" key="5">
    <source>
        <dbReference type="ARBA" id="ARBA00023136"/>
    </source>
</evidence>
<feature type="transmembrane region" description="Helical" evidence="6">
    <location>
        <begin position="21"/>
        <end position="38"/>
    </location>
</feature>
<comment type="subcellular location">
    <subcellularLocation>
        <location evidence="1">Cell membrane</location>
        <topology evidence="1">Multi-pass membrane protein</topology>
    </subcellularLocation>
</comment>
<proteinExistence type="predicted"/>
<organism evidence="8 9">
    <name type="scientific">SAR86 cluster bacterium</name>
    <dbReference type="NCBI Taxonomy" id="2030880"/>
    <lineage>
        <taxon>Bacteria</taxon>
        <taxon>Pseudomonadati</taxon>
        <taxon>Pseudomonadota</taxon>
        <taxon>Gammaproteobacteria</taxon>
        <taxon>SAR86 cluster</taxon>
    </lineage>
</organism>
<dbReference type="PANTHER" id="PTHR36115:SF10">
    <property type="entry name" value="RDD DOMAIN-CONTAINING PROTEIN"/>
    <property type="match status" value="1"/>
</dbReference>
<keyword evidence="4 6" id="KW-1133">Transmembrane helix</keyword>
<dbReference type="Pfam" id="PF06271">
    <property type="entry name" value="RDD"/>
    <property type="match status" value="1"/>
</dbReference>
<keyword evidence="2" id="KW-1003">Cell membrane</keyword>
<dbReference type="Proteomes" id="UP000315782">
    <property type="component" value="Unassembled WGS sequence"/>
</dbReference>
<gene>
    <name evidence="8" type="ORF">EVA96_01435</name>
</gene>
<evidence type="ECO:0000313" key="8">
    <source>
        <dbReference type="EMBL" id="RZO21415.1"/>
    </source>
</evidence>
<evidence type="ECO:0000313" key="9">
    <source>
        <dbReference type="Proteomes" id="UP000315782"/>
    </source>
</evidence>
<keyword evidence="3 6" id="KW-0812">Transmembrane</keyword>
<evidence type="ECO:0000256" key="2">
    <source>
        <dbReference type="ARBA" id="ARBA00022475"/>
    </source>
</evidence>
<dbReference type="InterPro" id="IPR051791">
    <property type="entry name" value="Pra-immunoreactive"/>
</dbReference>
<evidence type="ECO:0000256" key="3">
    <source>
        <dbReference type="ARBA" id="ARBA00022692"/>
    </source>
</evidence>
<name>A0A520MJM6_9GAMM</name>